<sequence length="277" mass="30351">DLAMTFKKIVKGGRDVFYRGEIAEAIVACSQGNGGLIAMQDLNEHTSTWVTPINTNYRGYDIYECPPNSQGLVTLLALNILEGYDLRSLGHNSSEYLHLLIEAVKLAFADADRYVADLDFVDIPLESLLSKSYTEQRRHLIDANKARQVVEAGIPDTGGDTVYLAVTDRDGNSVSFINSLYVGFGSGIVVEGTGVCLQNRGSLFSLEAGHPNCIAPHKRPYHTIIPAMVFKDGNLFLTFGVMGGFMQPQGHVQVLLNIVDFNMGVQTALDAPRFNYI</sequence>
<dbReference type="PRINTS" id="PR01210">
    <property type="entry name" value="GGTRANSPTASE"/>
</dbReference>
<dbReference type="EMBL" id="BARU01023373">
    <property type="protein sequence ID" value="GAH52368.1"/>
    <property type="molecule type" value="Genomic_DNA"/>
</dbReference>
<dbReference type="InterPro" id="IPR052896">
    <property type="entry name" value="GGT-like_enzyme"/>
</dbReference>
<dbReference type="Gene3D" id="3.60.20.40">
    <property type="match status" value="1"/>
</dbReference>
<dbReference type="InterPro" id="IPR043138">
    <property type="entry name" value="GGT_lsub"/>
</dbReference>
<dbReference type="SUPFAM" id="SSF56235">
    <property type="entry name" value="N-terminal nucleophile aminohydrolases (Ntn hydrolases)"/>
    <property type="match status" value="1"/>
</dbReference>
<evidence type="ECO:0000313" key="1">
    <source>
        <dbReference type="EMBL" id="GAH52368.1"/>
    </source>
</evidence>
<evidence type="ECO:0008006" key="2">
    <source>
        <dbReference type="Google" id="ProtNLM"/>
    </source>
</evidence>
<dbReference type="InterPro" id="IPR029055">
    <property type="entry name" value="Ntn_hydrolases_N"/>
</dbReference>
<reference evidence="1" key="1">
    <citation type="journal article" date="2014" name="Front. Microbiol.">
        <title>High frequency of phylogenetically diverse reductive dehalogenase-homologous genes in deep subseafloor sedimentary metagenomes.</title>
        <authorList>
            <person name="Kawai M."/>
            <person name="Futagami T."/>
            <person name="Toyoda A."/>
            <person name="Takaki Y."/>
            <person name="Nishi S."/>
            <person name="Hori S."/>
            <person name="Arai W."/>
            <person name="Tsubouchi T."/>
            <person name="Morono Y."/>
            <person name="Uchiyama I."/>
            <person name="Ito T."/>
            <person name="Fujiyama A."/>
            <person name="Inagaki F."/>
            <person name="Takami H."/>
        </authorList>
    </citation>
    <scope>NUCLEOTIDE SEQUENCE</scope>
    <source>
        <strain evidence="1">Expedition CK06-06</strain>
    </source>
</reference>
<gene>
    <name evidence="1" type="ORF">S03H2_37944</name>
</gene>
<protein>
    <recommendedName>
        <fullName evidence="2">Gamma-glutamyltransferase</fullName>
    </recommendedName>
</protein>
<dbReference type="Gene3D" id="1.10.246.130">
    <property type="match status" value="1"/>
</dbReference>
<name>X1I477_9ZZZZ</name>
<dbReference type="PANTHER" id="PTHR43881">
    <property type="entry name" value="GAMMA-GLUTAMYLTRANSPEPTIDASE (AFU_ORTHOLOGUE AFUA_4G13580)"/>
    <property type="match status" value="1"/>
</dbReference>
<organism evidence="1">
    <name type="scientific">marine sediment metagenome</name>
    <dbReference type="NCBI Taxonomy" id="412755"/>
    <lineage>
        <taxon>unclassified sequences</taxon>
        <taxon>metagenomes</taxon>
        <taxon>ecological metagenomes</taxon>
    </lineage>
</organism>
<dbReference type="AlphaFoldDB" id="X1I477"/>
<dbReference type="Pfam" id="PF01019">
    <property type="entry name" value="G_glu_transpept"/>
    <property type="match status" value="1"/>
</dbReference>
<comment type="caution">
    <text evidence="1">The sequence shown here is derived from an EMBL/GenBank/DDBJ whole genome shotgun (WGS) entry which is preliminary data.</text>
</comment>
<feature type="non-terminal residue" evidence="1">
    <location>
        <position position="277"/>
    </location>
</feature>
<proteinExistence type="predicted"/>
<feature type="non-terminal residue" evidence="1">
    <location>
        <position position="1"/>
    </location>
</feature>
<dbReference type="PANTHER" id="PTHR43881:SF1">
    <property type="entry name" value="GAMMA-GLUTAMYLTRANSPEPTIDASE (AFU_ORTHOLOGUE AFUA_4G13580)"/>
    <property type="match status" value="1"/>
</dbReference>
<dbReference type="InterPro" id="IPR043137">
    <property type="entry name" value="GGT_ssub_C"/>
</dbReference>
<accession>X1I477</accession>